<evidence type="ECO:0008006" key="3">
    <source>
        <dbReference type="Google" id="ProtNLM"/>
    </source>
</evidence>
<dbReference type="RefSeq" id="WP_184839082.1">
    <property type="nucleotide sequence ID" value="NZ_JACHMN010000002.1"/>
</dbReference>
<comment type="caution">
    <text evidence="1">The sequence shown here is derived from an EMBL/GenBank/DDBJ whole genome shotgun (WGS) entry which is preliminary data.</text>
</comment>
<evidence type="ECO:0000313" key="1">
    <source>
        <dbReference type="EMBL" id="MBB5871188.1"/>
    </source>
</evidence>
<gene>
    <name evidence="1" type="ORF">F4553_004567</name>
</gene>
<keyword evidence="2" id="KW-1185">Reference proteome</keyword>
<proteinExistence type="predicted"/>
<dbReference type="EMBL" id="JACHMN010000002">
    <property type="protein sequence ID" value="MBB5871188.1"/>
    <property type="molecule type" value="Genomic_DNA"/>
</dbReference>
<reference evidence="1 2" key="1">
    <citation type="submission" date="2020-08" db="EMBL/GenBank/DDBJ databases">
        <title>Sequencing the genomes of 1000 actinobacteria strains.</title>
        <authorList>
            <person name="Klenk H.-P."/>
        </authorList>
    </citation>
    <scope>NUCLEOTIDE SEQUENCE [LARGE SCALE GENOMIC DNA]</scope>
    <source>
        <strain evidence="1 2">DSM 45362</strain>
    </source>
</reference>
<dbReference type="AlphaFoldDB" id="A0A841BUR1"/>
<evidence type="ECO:0000313" key="2">
    <source>
        <dbReference type="Proteomes" id="UP000587527"/>
    </source>
</evidence>
<dbReference type="Proteomes" id="UP000587527">
    <property type="component" value="Unassembled WGS sequence"/>
</dbReference>
<protein>
    <recommendedName>
        <fullName evidence="3">DUF559 domain-containing protein</fullName>
    </recommendedName>
</protein>
<name>A0A841BUR1_9ACTN</name>
<sequence>MPRQASRPDLSGLTELQYGLVRRDQVVGSMLTDAALRWKLEKGHWQAVLPSVYATHNGRLTPEERAFAGLLYAGEDSQLTGPVALHLHGFRSVPAHEHVHVLIPDHRRVASARFAVVSRTGRLCAHAVTIGRMAVAGAARAVADTARLGIGLREARALVAEAVQTGLAGVDAIATELREGPRRGSLRLRQALDEISAGVRSAPEAELRELCSRSSVLPPIAWHPRLIGPHGDRLPTPTAWIGDVAIALQIESPEDWHMHLQQRQAFADLGAQTLRFAPDQISGDPAAVRSTIEHAYLDRARRGVPQLIQPA</sequence>
<organism evidence="1 2">
    <name type="scientific">Allocatelliglobosispora scoriae</name>
    <dbReference type="NCBI Taxonomy" id="643052"/>
    <lineage>
        <taxon>Bacteria</taxon>
        <taxon>Bacillati</taxon>
        <taxon>Actinomycetota</taxon>
        <taxon>Actinomycetes</taxon>
        <taxon>Micromonosporales</taxon>
        <taxon>Micromonosporaceae</taxon>
        <taxon>Allocatelliglobosispora</taxon>
    </lineage>
</organism>
<accession>A0A841BUR1</accession>